<dbReference type="GO" id="GO:0016853">
    <property type="term" value="F:isomerase activity"/>
    <property type="evidence" value="ECO:0007669"/>
    <property type="project" value="UniProtKB-KW"/>
</dbReference>
<feature type="signal peptide" evidence="1">
    <location>
        <begin position="1"/>
        <end position="21"/>
    </location>
</feature>
<dbReference type="Gene3D" id="3.10.450.50">
    <property type="match status" value="1"/>
</dbReference>
<sequence length="165" mass="18360">MHTFLSASVAALVILPAAVSAAQPYSNRVATEAIAGQLDRYEKALNSSNTDEVMKLYADDAVFMPQNFPTVIGKDNVRKAYETIFRTIKLNVTFKIDEIKPLSNDWAFARTRSSGTQTVLSNHRQSAEGNQEIFILHRAKDGAWQFARYIFSTTNRPNSVETSGP</sequence>
<dbReference type="InterPro" id="IPR037401">
    <property type="entry name" value="SnoaL-like"/>
</dbReference>
<evidence type="ECO:0000259" key="2">
    <source>
        <dbReference type="Pfam" id="PF12680"/>
    </source>
</evidence>
<keyword evidence="3" id="KW-0413">Isomerase</keyword>
<dbReference type="InterPro" id="IPR032710">
    <property type="entry name" value="NTF2-like_dom_sf"/>
</dbReference>
<evidence type="ECO:0000313" key="4">
    <source>
        <dbReference type="Proteomes" id="UP000494170"/>
    </source>
</evidence>
<name>A0A6P2MC90_BURL3</name>
<feature type="domain" description="SnoaL-like" evidence="2">
    <location>
        <begin position="40"/>
        <end position="143"/>
    </location>
</feature>
<feature type="chain" id="PRO_5026957397" evidence="1">
    <location>
        <begin position="22"/>
        <end position="165"/>
    </location>
</feature>
<gene>
    <name evidence="3" type="ORF">BLA6863_03694</name>
</gene>
<dbReference type="SUPFAM" id="SSF54427">
    <property type="entry name" value="NTF2-like"/>
    <property type="match status" value="1"/>
</dbReference>
<dbReference type="Proteomes" id="UP000494170">
    <property type="component" value="Unassembled WGS sequence"/>
</dbReference>
<dbReference type="EMBL" id="CABVPY010000021">
    <property type="protein sequence ID" value="VWB77986.1"/>
    <property type="molecule type" value="Genomic_DNA"/>
</dbReference>
<accession>A0A6P2MC90</accession>
<reference evidence="3 4" key="1">
    <citation type="submission" date="2019-09" db="EMBL/GenBank/DDBJ databases">
        <authorList>
            <person name="Depoorter E."/>
        </authorList>
    </citation>
    <scope>NUCLEOTIDE SEQUENCE [LARGE SCALE GENOMIC DNA]</scope>
    <source>
        <strain evidence="3">LMG 6863</strain>
    </source>
</reference>
<keyword evidence="1" id="KW-0732">Signal</keyword>
<protein>
    <submittedName>
        <fullName evidence="3">Ketosteroid isomerase</fullName>
    </submittedName>
</protein>
<dbReference type="AlphaFoldDB" id="A0A6P2MC90"/>
<evidence type="ECO:0000256" key="1">
    <source>
        <dbReference type="SAM" id="SignalP"/>
    </source>
</evidence>
<organism evidence="3 4">
    <name type="scientific">Burkholderia lata (strain ATCC 17760 / DSM 23089 / LMG 22485 / NCIMB 9086 / R18194 / 383)</name>
    <dbReference type="NCBI Taxonomy" id="482957"/>
    <lineage>
        <taxon>Bacteria</taxon>
        <taxon>Pseudomonadati</taxon>
        <taxon>Pseudomonadota</taxon>
        <taxon>Betaproteobacteria</taxon>
        <taxon>Burkholderiales</taxon>
        <taxon>Burkholderiaceae</taxon>
        <taxon>Burkholderia</taxon>
        <taxon>Burkholderia cepacia complex</taxon>
    </lineage>
</organism>
<evidence type="ECO:0000313" key="3">
    <source>
        <dbReference type="EMBL" id="VWB77986.1"/>
    </source>
</evidence>
<dbReference type="Pfam" id="PF12680">
    <property type="entry name" value="SnoaL_2"/>
    <property type="match status" value="1"/>
</dbReference>
<dbReference type="NCBIfam" id="TIGR02246">
    <property type="entry name" value="SgcJ/EcaC family oxidoreductase"/>
    <property type="match status" value="1"/>
</dbReference>
<dbReference type="InterPro" id="IPR011944">
    <property type="entry name" value="Steroid_delta5-4_isomerase"/>
</dbReference>
<proteinExistence type="predicted"/>